<proteinExistence type="predicted"/>
<feature type="non-terminal residue" evidence="1">
    <location>
        <position position="1"/>
    </location>
</feature>
<feature type="non-terminal residue" evidence="1">
    <location>
        <position position="94"/>
    </location>
</feature>
<gene>
    <name evidence="1" type="ORF">T05_12370</name>
    <name evidence="2" type="ORF">T05_5102</name>
</gene>
<keyword evidence="3" id="KW-1185">Reference proteome</keyword>
<dbReference type="AlphaFoldDB" id="A0A0V0SVV6"/>
<protein>
    <submittedName>
        <fullName evidence="1">Uncharacterized protein</fullName>
    </submittedName>
</protein>
<evidence type="ECO:0000313" key="2">
    <source>
        <dbReference type="EMBL" id="KRX33594.1"/>
    </source>
</evidence>
<name>A0A0V0SVV6_9BILA</name>
<evidence type="ECO:0000313" key="1">
    <source>
        <dbReference type="EMBL" id="KRX30976.1"/>
    </source>
</evidence>
<sequence length="94" mass="10542">KRDHRAIENSVSTNHVWRERKETTRAIFRQNPTTHPVACIKVAVAGERAQFSYYVVFSAVVALRCSRGWVPARTASSGMLLVKPFLSSIVVEAQ</sequence>
<dbReference type="EMBL" id="JYDJ01002069">
    <property type="protein sequence ID" value="KRX30976.1"/>
    <property type="molecule type" value="Genomic_DNA"/>
</dbReference>
<dbReference type="Proteomes" id="UP000055048">
    <property type="component" value="Unassembled WGS sequence"/>
</dbReference>
<accession>A0A0V0SVV6</accession>
<comment type="caution">
    <text evidence="1">The sequence shown here is derived from an EMBL/GenBank/DDBJ whole genome shotgun (WGS) entry which is preliminary data.</text>
</comment>
<reference evidence="1 3" key="1">
    <citation type="submission" date="2015-01" db="EMBL/GenBank/DDBJ databases">
        <title>Evolution of Trichinella species and genotypes.</title>
        <authorList>
            <person name="Korhonen P.K."/>
            <person name="Edoardo P."/>
            <person name="Giuseppe L.R."/>
            <person name="Gasser R.B."/>
        </authorList>
    </citation>
    <scope>NUCLEOTIDE SEQUENCE [LARGE SCALE GENOMIC DNA]</scope>
    <source>
        <strain evidence="1">ISS417</strain>
    </source>
</reference>
<dbReference type="EMBL" id="JYDJ01000758">
    <property type="protein sequence ID" value="KRX33594.1"/>
    <property type="molecule type" value="Genomic_DNA"/>
</dbReference>
<organism evidence="1 3">
    <name type="scientific">Trichinella murrelli</name>
    <dbReference type="NCBI Taxonomy" id="144512"/>
    <lineage>
        <taxon>Eukaryota</taxon>
        <taxon>Metazoa</taxon>
        <taxon>Ecdysozoa</taxon>
        <taxon>Nematoda</taxon>
        <taxon>Enoplea</taxon>
        <taxon>Dorylaimia</taxon>
        <taxon>Trichinellida</taxon>
        <taxon>Trichinellidae</taxon>
        <taxon>Trichinella</taxon>
    </lineage>
</organism>
<evidence type="ECO:0000313" key="3">
    <source>
        <dbReference type="Proteomes" id="UP000055048"/>
    </source>
</evidence>